<organism evidence="1 3">
    <name type="scientific">Ralstonia insidiosa</name>
    <dbReference type="NCBI Taxonomy" id="190721"/>
    <lineage>
        <taxon>Bacteria</taxon>
        <taxon>Pseudomonadati</taxon>
        <taxon>Pseudomonadota</taxon>
        <taxon>Betaproteobacteria</taxon>
        <taxon>Burkholderiales</taxon>
        <taxon>Burkholderiaceae</taxon>
        <taxon>Ralstonia</taxon>
    </lineage>
</organism>
<reference evidence="1" key="2">
    <citation type="submission" date="2016-06" db="EMBL/GenBank/DDBJ databases">
        <authorList>
            <person name="Kjaerup R.B."/>
            <person name="Dalgaard T.S."/>
            <person name="Juul-Madsen H.R."/>
        </authorList>
    </citation>
    <scope>NUCLEOTIDE SEQUENCE [LARGE SCALE GENOMIC DNA]</scope>
    <source>
        <strain evidence="1">ATCC 49129</strain>
    </source>
</reference>
<dbReference type="RefSeq" id="WP_064801394.1">
    <property type="nucleotide sequence ID" value="NZ_CP016022.1"/>
</dbReference>
<dbReference type="EMBL" id="CP016022">
    <property type="protein sequence ID" value="ANJ71195.1"/>
    <property type="molecule type" value="Genomic_DNA"/>
</dbReference>
<protein>
    <submittedName>
        <fullName evidence="2">YukJ family protein</fullName>
    </submittedName>
</protein>
<evidence type="ECO:0000313" key="1">
    <source>
        <dbReference type="EMBL" id="ANJ71195.1"/>
    </source>
</evidence>
<evidence type="ECO:0000313" key="2">
    <source>
        <dbReference type="EMBL" id="NMV41613.1"/>
    </source>
</evidence>
<dbReference type="AlphaFoldDB" id="A0A191ZSU5"/>
<reference evidence="3" key="1">
    <citation type="submission" date="2016-06" db="EMBL/GenBank/DDBJ databases">
        <authorList>
            <person name="Xu Y."/>
            <person name="Nagy A."/>
            <person name="Yan X."/>
            <person name="Kim S.W."/>
            <person name="Haley B."/>
            <person name="Liu N.T."/>
            <person name="Nou X."/>
        </authorList>
    </citation>
    <scope>NUCLEOTIDE SEQUENCE [LARGE SCALE GENOMIC DNA]</scope>
    <source>
        <strain evidence="3">ATCC 49129</strain>
    </source>
</reference>
<dbReference type="Proteomes" id="UP000078572">
    <property type="component" value="Chromosome 1"/>
</dbReference>
<evidence type="ECO:0000313" key="3">
    <source>
        <dbReference type="Proteomes" id="UP000078572"/>
    </source>
</evidence>
<keyword evidence="3" id="KW-1185">Reference proteome</keyword>
<dbReference type="Pfam" id="PF10042">
    <property type="entry name" value="DUF2278"/>
    <property type="match status" value="1"/>
</dbReference>
<accession>A0A191ZSU5</accession>
<evidence type="ECO:0000313" key="4">
    <source>
        <dbReference type="Proteomes" id="UP000575469"/>
    </source>
</evidence>
<reference evidence="2 4" key="3">
    <citation type="submission" date="2020-04" db="EMBL/GenBank/DDBJ databases">
        <title>Ralstonia insidiosa genome sequencing and assembly.</title>
        <authorList>
            <person name="Martins R.C.R."/>
            <person name="Perdigao-Neto L.V."/>
            <person name="Levin A.S.S."/>
            <person name="Costa S.F."/>
        </authorList>
    </citation>
    <scope>NUCLEOTIDE SEQUENCE [LARGE SCALE GENOMIC DNA]</scope>
    <source>
        <strain evidence="2 4">5047</strain>
    </source>
</reference>
<proteinExistence type="predicted"/>
<dbReference type="InterPro" id="IPR019268">
    <property type="entry name" value="DUF2278"/>
</dbReference>
<dbReference type="Proteomes" id="UP000575469">
    <property type="component" value="Unassembled WGS sequence"/>
</dbReference>
<dbReference type="EMBL" id="JABBZM010000035">
    <property type="protein sequence ID" value="NMV41613.1"/>
    <property type="molecule type" value="Genomic_DNA"/>
</dbReference>
<dbReference type="GeneID" id="61524637"/>
<gene>
    <name evidence="1" type="ORF">A9Y76_01285</name>
    <name evidence="2" type="ORF">HGR00_27210</name>
</gene>
<dbReference type="STRING" id="190721.ACS15_0269"/>
<name>A0A191ZSU5_9RALS</name>
<dbReference type="OrthoDB" id="291334at2"/>
<sequence>MANHYCMFKGKLKFGVPYLDGYNGNPHYAIVVEAPDGSEFVVLANVKSDSTMPGAGEAGYHVLYQWTQDFKLPMTADLAALEPGLHQDGFPRIDYVRDAGMVDFPNMQPIALDTATEHNDINALVDTMLTLDRTAAPIDYVYHGSSGDDDRKGWPPRGDVTVYGFGYLFEPQHNGLHETHMNQGNPVVHQPGVKDHSRENGTQQDGAVIVEIDGQFQALFIAFQTQRVPTDERGYPMPGAKPILG</sequence>